<dbReference type="SUPFAM" id="SSF51182">
    <property type="entry name" value="RmlC-like cupins"/>
    <property type="match status" value="1"/>
</dbReference>
<dbReference type="SMART" id="SM00530">
    <property type="entry name" value="HTH_XRE"/>
    <property type="match status" value="1"/>
</dbReference>
<name>A0A1H5VG23_9RHOB</name>
<reference evidence="3 4" key="1">
    <citation type="submission" date="2016-10" db="EMBL/GenBank/DDBJ databases">
        <authorList>
            <person name="de Groot N.N."/>
        </authorList>
    </citation>
    <scope>NUCLEOTIDE SEQUENCE [LARGE SCALE GENOMIC DNA]</scope>
    <source>
        <strain evidence="3 4">DSM 23413</strain>
    </source>
</reference>
<keyword evidence="4" id="KW-1185">Reference proteome</keyword>
<feature type="domain" description="HTH cro/C1-type" evidence="2">
    <location>
        <begin position="9"/>
        <end position="63"/>
    </location>
</feature>
<dbReference type="GO" id="GO:0005829">
    <property type="term" value="C:cytosol"/>
    <property type="evidence" value="ECO:0007669"/>
    <property type="project" value="TreeGrafter"/>
</dbReference>
<gene>
    <name evidence="3" type="ORF">SAMN05421751_10620</name>
</gene>
<dbReference type="Proteomes" id="UP000236742">
    <property type="component" value="Unassembled WGS sequence"/>
</dbReference>
<accession>A0A1H5VG23</accession>
<organism evidence="3 4">
    <name type="scientific">Jhaorihella thermophila</name>
    <dbReference type="NCBI Taxonomy" id="488547"/>
    <lineage>
        <taxon>Bacteria</taxon>
        <taxon>Pseudomonadati</taxon>
        <taxon>Pseudomonadota</taxon>
        <taxon>Alphaproteobacteria</taxon>
        <taxon>Rhodobacterales</taxon>
        <taxon>Paracoccaceae</taxon>
        <taxon>Jhaorihella</taxon>
    </lineage>
</organism>
<sequence>MPHQLARVLKNLRQDRGWTLDRLAAASSLSRATLSRLENGQVSPTVEALSALGHAFGLSASRLLAMAEDDFGPLVPYADQKEAEDPRTGFAVRIVSPMNGGLSADVVECHLPSGRSATDAAVTAPGREHHLVLLDGALTVLLEGGQHDLTAGDCLRFHPSAPAEFETGPNRGARFLVLRV</sequence>
<dbReference type="AlphaFoldDB" id="A0A1H5VG23"/>
<keyword evidence="1" id="KW-0238">DNA-binding</keyword>
<dbReference type="Gene3D" id="2.60.120.10">
    <property type="entry name" value="Jelly Rolls"/>
    <property type="match status" value="1"/>
</dbReference>
<evidence type="ECO:0000256" key="1">
    <source>
        <dbReference type="ARBA" id="ARBA00023125"/>
    </source>
</evidence>
<evidence type="ECO:0000313" key="3">
    <source>
        <dbReference type="EMBL" id="SEF86213.1"/>
    </source>
</evidence>
<dbReference type="GO" id="GO:0003700">
    <property type="term" value="F:DNA-binding transcription factor activity"/>
    <property type="evidence" value="ECO:0007669"/>
    <property type="project" value="TreeGrafter"/>
</dbReference>
<dbReference type="CDD" id="cd02209">
    <property type="entry name" value="cupin_XRE_C"/>
    <property type="match status" value="1"/>
</dbReference>
<dbReference type="PROSITE" id="PS50943">
    <property type="entry name" value="HTH_CROC1"/>
    <property type="match status" value="1"/>
</dbReference>
<dbReference type="CDD" id="cd00093">
    <property type="entry name" value="HTH_XRE"/>
    <property type="match status" value="1"/>
</dbReference>
<dbReference type="PANTHER" id="PTHR46797">
    <property type="entry name" value="HTH-TYPE TRANSCRIPTIONAL REGULATOR"/>
    <property type="match status" value="1"/>
</dbReference>
<dbReference type="SUPFAM" id="SSF47413">
    <property type="entry name" value="lambda repressor-like DNA-binding domains"/>
    <property type="match status" value="1"/>
</dbReference>
<dbReference type="InterPro" id="IPR010982">
    <property type="entry name" value="Lambda_DNA-bd_dom_sf"/>
</dbReference>
<dbReference type="PANTHER" id="PTHR46797:SF10">
    <property type="entry name" value="BLR1115 PROTEIN"/>
    <property type="match status" value="1"/>
</dbReference>
<proteinExistence type="predicted"/>
<dbReference type="GO" id="GO:0003677">
    <property type="term" value="F:DNA binding"/>
    <property type="evidence" value="ECO:0007669"/>
    <property type="project" value="UniProtKB-KW"/>
</dbReference>
<protein>
    <submittedName>
        <fullName evidence="3">Helix-turn-helix domain-containing protein</fullName>
    </submittedName>
</protein>
<dbReference type="OrthoDB" id="189170at2"/>
<dbReference type="Gene3D" id="1.10.260.40">
    <property type="entry name" value="lambda repressor-like DNA-binding domains"/>
    <property type="match status" value="1"/>
</dbReference>
<dbReference type="InterPro" id="IPR050807">
    <property type="entry name" value="TransReg_Diox_bact_type"/>
</dbReference>
<evidence type="ECO:0000313" key="4">
    <source>
        <dbReference type="Proteomes" id="UP000236742"/>
    </source>
</evidence>
<dbReference type="InterPro" id="IPR011051">
    <property type="entry name" value="RmlC_Cupin_sf"/>
</dbReference>
<evidence type="ECO:0000259" key="2">
    <source>
        <dbReference type="PROSITE" id="PS50943"/>
    </source>
</evidence>
<dbReference type="InterPro" id="IPR014710">
    <property type="entry name" value="RmlC-like_jellyroll"/>
</dbReference>
<dbReference type="EMBL" id="FNVD01000006">
    <property type="protein sequence ID" value="SEF86213.1"/>
    <property type="molecule type" value="Genomic_DNA"/>
</dbReference>
<dbReference type="Pfam" id="PF13560">
    <property type="entry name" value="HTH_31"/>
    <property type="match status" value="1"/>
</dbReference>
<dbReference type="InterPro" id="IPR001387">
    <property type="entry name" value="Cro/C1-type_HTH"/>
</dbReference>
<dbReference type="RefSeq" id="WP_104007716.1">
    <property type="nucleotide sequence ID" value="NZ_FNVD01000006.1"/>
</dbReference>